<dbReference type="InterPro" id="IPR050090">
    <property type="entry name" value="Tyrosine_recombinase_XerCD"/>
</dbReference>
<feature type="domain" description="Core-binding (CB)" evidence="13">
    <location>
        <begin position="1"/>
        <end position="81"/>
    </location>
</feature>
<dbReference type="GO" id="GO:0009037">
    <property type="term" value="F:tyrosine-based site-specific recombinase activity"/>
    <property type="evidence" value="ECO:0007669"/>
    <property type="project" value="UniProtKB-UniRule"/>
</dbReference>
<feature type="active site" evidence="11">
    <location>
        <position position="262"/>
    </location>
</feature>
<dbReference type="InterPro" id="IPR013762">
    <property type="entry name" value="Integrase-like_cat_sf"/>
</dbReference>
<gene>
    <name evidence="11 14" type="primary">xerD</name>
    <name evidence="14" type="ORF">NCTC10295_00550</name>
</gene>
<dbReference type="PANTHER" id="PTHR30349">
    <property type="entry name" value="PHAGE INTEGRASE-RELATED"/>
    <property type="match status" value="1"/>
</dbReference>
<dbReference type="EMBL" id="UGQS01000001">
    <property type="protein sequence ID" value="STZ75797.1"/>
    <property type="molecule type" value="Genomic_DNA"/>
</dbReference>
<proteinExistence type="inferred from homology"/>
<dbReference type="SUPFAM" id="SSF47823">
    <property type="entry name" value="lambda integrase-like, N-terminal domain"/>
    <property type="match status" value="1"/>
</dbReference>
<keyword evidence="9 11" id="KW-0233">DNA recombination</keyword>
<evidence type="ECO:0000313" key="14">
    <source>
        <dbReference type="EMBL" id="STZ75797.1"/>
    </source>
</evidence>
<dbReference type="NCBIfam" id="NF001399">
    <property type="entry name" value="PRK00283.1"/>
    <property type="match status" value="1"/>
</dbReference>
<accession>A0A378UEQ4</accession>
<dbReference type="InterPro" id="IPR010998">
    <property type="entry name" value="Integrase_recombinase_N"/>
</dbReference>
<evidence type="ECO:0000256" key="4">
    <source>
        <dbReference type="ARBA" id="ARBA00022490"/>
    </source>
</evidence>
<protein>
    <recommendedName>
        <fullName evidence="3 11">Tyrosine recombinase XerD</fullName>
    </recommendedName>
</protein>
<name>A0A378UEQ4_BERDE</name>
<evidence type="ECO:0000259" key="12">
    <source>
        <dbReference type="PROSITE" id="PS51898"/>
    </source>
</evidence>
<dbReference type="HAMAP" id="MF_01807">
    <property type="entry name" value="Recomb_XerD"/>
    <property type="match status" value="1"/>
</dbReference>
<comment type="function">
    <text evidence="11">Site-specific tyrosine recombinase, which acts by catalyzing the cutting and rejoining of the recombining DNA molecules. The XerC-XerD complex is essential to convert dimers of the bacterial chromosome into monomers to permit their segregation at cell division. It also contributes to the segregational stability of plasmids.</text>
</comment>
<evidence type="ECO:0000256" key="8">
    <source>
        <dbReference type="ARBA" id="ARBA00023125"/>
    </source>
</evidence>
<dbReference type="GO" id="GO:0006313">
    <property type="term" value="P:DNA transposition"/>
    <property type="evidence" value="ECO:0007669"/>
    <property type="project" value="UniProtKB-UniRule"/>
</dbReference>
<organism evidence="14 15">
    <name type="scientific">Bergeriella denitrificans</name>
    <name type="common">Neisseria denitrificans</name>
    <dbReference type="NCBI Taxonomy" id="494"/>
    <lineage>
        <taxon>Bacteria</taxon>
        <taxon>Pseudomonadati</taxon>
        <taxon>Pseudomonadota</taxon>
        <taxon>Betaproteobacteria</taxon>
        <taxon>Neisseriales</taxon>
        <taxon>Neisseriaceae</taxon>
        <taxon>Bergeriella</taxon>
    </lineage>
</organism>
<comment type="subcellular location">
    <subcellularLocation>
        <location evidence="1 11">Cytoplasm</location>
    </subcellularLocation>
</comment>
<dbReference type="Gene3D" id="1.10.443.10">
    <property type="entry name" value="Intergrase catalytic core"/>
    <property type="match status" value="1"/>
</dbReference>
<dbReference type="AlphaFoldDB" id="A0A378UEQ4"/>
<keyword evidence="4 11" id="KW-0963">Cytoplasm</keyword>
<dbReference type="InterPro" id="IPR044068">
    <property type="entry name" value="CB"/>
</dbReference>
<dbReference type="Pfam" id="PF02899">
    <property type="entry name" value="Phage_int_SAM_1"/>
    <property type="match status" value="1"/>
</dbReference>
<dbReference type="Pfam" id="PF00589">
    <property type="entry name" value="Phage_integrase"/>
    <property type="match status" value="1"/>
</dbReference>
<dbReference type="InterPro" id="IPR023009">
    <property type="entry name" value="Tyrosine_recombinase_XerC/XerD"/>
</dbReference>
<evidence type="ECO:0000256" key="7">
    <source>
        <dbReference type="ARBA" id="ARBA00022908"/>
    </source>
</evidence>
<evidence type="ECO:0000256" key="2">
    <source>
        <dbReference type="ARBA" id="ARBA00010450"/>
    </source>
</evidence>
<feature type="active site" evidence="11">
    <location>
        <position position="166"/>
    </location>
</feature>
<dbReference type="InterPro" id="IPR011010">
    <property type="entry name" value="DNA_brk_join_enz"/>
</dbReference>
<keyword evidence="6 11" id="KW-0159">Chromosome partition</keyword>
<evidence type="ECO:0000256" key="3">
    <source>
        <dbReference type="ARBA" id="ARBA00015810"/>
    </source>
</evidence>
<feature type="active site" description="O-(3'-phospho-DNA)-tyrosine intermediate" evidence="11">
    <location>
        <position position="271"/>
    </location>
</feature>
<dbReference type="PANTHER" id="PTHR30349:SF90">
    <property type="entry name" value="TYROSINE RECOMBINASE XERD"/>
    <property type="match status" value="1"/>
</dbReference>
<reference evidence="14 15" key="1">
    <citation type="submission" date="2018-06" db="EMBL/GenBank/DDBJ databases">
        <authorList>
            <consortium name="Pathogen Informatics"/>
            <person name="Doyle S."/>
        </authorList>
    </citation>
    <scope>NUCLEOTIDE SEQUENCE [LARGE SCALE GENOMIC DNA]</scope>
    <source>
        <strain evidence="14 15">NCTC10295</strain>
    </source>
</reference>
<dbReference type="PROSITE" id="PS51898">
    <property type="entry name" value="TYR_RECOMBINASE"/>
    <property type="match status" value="1"/>
</dbReference>
<dbReference type="Gene3D" id="1.10.150.130">
    <property type="match status" value="1"/>
</dbReference>
<feature type="active site" evidence="11">
    <location>
        <position position="142"/>
    </location>
</feature>
<evidence type="ECO:0000259" key="13">
    <source>
        <dbReference type="PROSITE" id="PS51900"/>
    </source>
</evidence>
<dbReference type="CDD" id="cd00798">
    <property type="entry name" value="INT_XerDC_C"/>
    <property type="match status" value="1"/>
</dbReference>
<evidence type="ECO:0000256" key="6">
    <source>
        <dbReference type="ARBA" id="ARBA00022829"/>
    </source>
</evidence>
<dbReference type="InterPro" id="IPR002104">
    <property type="entry name" value="Integrase_catalytic"/>
</dbReference>
<dbReference type="HAMAP" id="MF_01808">
    <property type="entry name" value="Recomb_XerC_XerD"/>
    <property type="match status" value="1"/>
</dbReference>
<dbReference type="Proteomes" id="UP000254651">
    <property type="component" value="Unassembled WGS sequence"/>
</dbReference>
<dbReference type="GO" id="GO:0007059">
    <property type="term" value="P:chromosome segregation"/>
    <property type="evidence" value="ECO:0007669"/>
    <property type="project" value="UniProtKB-UniRule"/>
</dbReference>
<keyword evidence="15" id="KW-1185">Reference proteome</keyword>
<keyword evidence="10 11" id="KW-0131">Cell cycle</keyword>
<evidence type="ECO:0000256" key="9">
    <source>
        <dbReference type="ARBA" id="ARBA00023172"/>
    </source>
</evidence>
<evidence type="ECO:0000256" key="1">
    <source>
        <dbReference type="ARBA" id="ARBA00004496"/>
    </source>
</evidence>
<comment type="similarity">
    <text evidence="2 11">Belongs to the 'phage' integrase family. XerD subfamily.</text>
</comment>
<feature type="domain" description="Tyr recombinase" evidence="12">
    <location>
        <begin position="102"/>
        <end position="284"/>
    </location>
</feature>
<evidence type="ECO:0000256" key="11">
    <source>
        <dbReference type="HAMAP-Rule" id="MF_01807"/>
    </source>
</evidence>
<dbReference type="GO" id="GO:0051301">
    <property type="term" value="P:cell division"/>
    <property type="evidence" value="ECO:0007669"/>
    <property type="project" value="UniProtKB-KW"/>
</dbReference>
<dbReference type="PROSITE" id="PS51900">
    <property type="entry name" value="CB"/>
    <property type="match status" value="1"/>
</dbReference>
<keyword evidence="5 11" id="KW-0132">Cell division</keyword>
<dbReference type="InterPro" id="IPR004107">
    <property type="entry name" value="Integrase_SAM-like_N"/>
</dbReference>
<evidence type="ECO:0000313" key="15">
    <source>
        <dbReference type="Proteomes" id="UP000254651"/>
    </source>
</evidence>
<keyword evidence="7 11" id="KW-0229">DNA integration</keyword>
<keyword evidence="8 11" id="KW-0238">DNA-binding</keyword>
<dbReference type="RefSeq" id="WP_066077653.1">
    <property type="nucleotide sequence ID" value="NZ_CP181246.1"/>
</dbReference>
<feature type="active site" evidence="11">
    <location>
        <position position="239"/>
    </location>
</feature>
<comment type="subunit">
    <text evidence="11">Forms a cyclic heterotetrameric complex composed of two molecules of XerC and two molecules of XerD.</text>
</comment>
<dbReference type="SUPFAM" id="SSF56349">
    <property type="entry name" value="DNA breaking-rejoining enzymes"/>
    <property type="match status" value="1"/>
</dbReference>
<dbReference type="InterPro" id="IPR011932">
    <property type="entry name" value="Recomb_XerD"/>
</dbReference>
<dbReference type="GO" id="GO:0005737">
    <property type="term" value="C:cytoplasm"/>
    <property type="evidence" value="ECO:0007669"/>
    <property type="project" value="UniProtKB-SubCell"/>
</dbReference>
<sequence length="293" mass="32710">MDTLIDDFLEHLWLMRRLSDNTQQAYRRDLAKIEARLHAAGSGWLDADALALAAAVYAPEEKNSSQARALSACRRLYGWLEESGCRTDNPVKDLRAPKLAQKLPKLITEAQVDAVLAGPDTATVHGLRDKAFLELMYATGLRVSEAVSLTKENIDFERGRIVLIGKGGKQREVPMNSEAADWMMRYWHEARPQLLKGRLCPAFFVSQKRSGMTRQLAWMIVKEYAAAAGIEDLSPHGLRHAFATHLVNGSADLRSVQAMLGHADLSTTQIYTHVANQRLQDTVHAHHSRHQAV</sequence>
<dbReference type="GO" id="GO:0003677">
    <property type="term" value="F:DNA binding"/>
    <property type="evidence" value="ECO:0007669"/>
    <property type="project" value="UniProtKB-UniRule"/>
</dbReference>
<feature type="active site" evidence="11">
    <location>
        <position position="236"/>
    </location>
</feature>
<evidence type="ECO:0000256" key="10">
    <source>
        <dbReference type="ARBA" id="ARBA00023306"/>
    </source>
</evidence>
<evidence type="ECO:0000256" key="5">
    <source>
        <dbReference type="ARBA" id="ARBA00022618"/>
    </source>
</evidence>